<feature type="compositionally biased region" description="Basic and acidic residues" evidence="1">
    <location>
        <begin position="11"/>
        <end position="20"/>
    </location>
</feature>
<keyword evidence="3" id="KW-1185">Reference proteome</keyword>
<dbReference type="EMBL" id="MU005581">
    <property type="protein sequence ID" value="KAF2684489.1"/>
    <property type="molecule type" value="Genomic_DNA"/>
</dbReference>
<sequence length="185" mass="20660">MVRWRTKQRRQRDNGEHSVDRPLTGHVCVHKPRRSASSGVGQSDRLGLLAGRSGRFLDGAFLLDLVHSVVAKTGGILRVHTAAAALTSIRRTRTGRRLALAGPHPRTERVLHSLSCVLRWRLRRMPNCSAQRSARRTLTLWRRRPADSPSLSALSAPAHPDPAAQQASWLARNSVCFRLRSCMRS</sequence>
<accession>A0A6G1J2W8</accession>
<reference evidence="2" key="1">
    <citation type="journal article" date="2020" name="Stud. Mycol.">
        <title>101 Dothideomycetes genomes: a test case for predicting lifestyles and emergence of pathogens.</title>
        <authorList>
            <person name="Haridas S."/>
            <person name="Albert R."/>
            <person name="Binder M."/>
            <person name="Bloem J."/>
            <person name="Labutti K."/>
            <person name="Salamov A."/>
            <person name="Andreopoulos B."/>
            <person name="Baker S."/>
            <person name="Barry K."/>
            <person name="Bills G."/>
            <person name="Bluhm B."/>
            <person name="Cannon C."/>
            <person name="Castanera R."/>
            <person name="Culley D."/>
            <person name="Daum C."/>
            <person name="Ezra D."/>
            <person name="Gonzalez J."/>
            <person name="Henrissat B."/>
            <person name="Kuo A."/>
            <person name="Liang C."/>
            <person name="Lipzen A."/>
            <person name="Lutzoni F."/>
            <person name="Magnuson J."/>
            <person name="Mondo S."/>
            <person name="Nolan M."/>
            <person name="Ohm R."/>
            <person name="Pangilinan J."/>
            <person name="Park H.-J."/>
            <person name="Ramirez L."/>
            <person name="Alfaro M."/>
            <person name="Sun H."/>
            <person name="Tritt A."/>
            <person name="Yoshinaga Y."/>
            <person name="Zwiers L.-H."/>
            <person name="Turgeon B."/>
            <person name="Goodwin S."/>
            <person name="Spatafora J."/>
            <person name="Crous P."/>
            <person name="Grigoriev I."/>
        </authorList>
    </citation>
    <scope>NUCLEOTIDE SEQUENCE</scope>
    <source>
        <strain evidence="2">CBS 122367</strain>
    </source>
</reference>
<evidence type="ECO:0000256" key="1">
    <source>
        <dbReference type="SAM" id="MobiDB-lite"/>
    </source>
</evidence>
<dbReference type="AlphaFoldDB" id="A0A6G1J2W8"/>
<protein>
    <submittedName>
        <fullName evidence="2">Uncharacterized protein</fullName>
    </submittedName>
</protein>
<name>A0A6G1J2W8_9PLEO</name>
<dbReference type="Proteomes" id="UP000799291">
    <property type="component" value="Unassembled WGS sequence"/>
</dbReference>
<feature type="compositionally biased region" description="Basic residues" evidence="1">
    <location>
        <begin position="1"/>
        <end position="10"/>
    </location>
</feature>
<evidence type="ECO:0000313" key="2">
    <source>
        <dbReference type="EMBL" id="KAF2684489.1"/>
    </source>
</evidence>
<evidence type="ECO:0000313" key="3">
    <source>
        <dbReference type="Proteomes" id="UP000799291"/>
    </source>
</evidence>
<gene>
    <name evidence="2" type="ORF">K458DRAFT_32575</name>
</gene>
<feature type="region of interest" description="Disordered" evidence="1">
    <location>
        <begin position="1"/>
        <end position="25"/>
    </location>
</feature>
<proteinExistence type="predicted"/>
<organism evidence="2 3">
    <name type="scientific">Lentithecium fluviatile CBS 122367</name>
    <dbReference type="NCBI Taxonomy" id="1168545"/>
    <lineage>
        <taxon>Eukaryota</taxon>
        <taxon>Fungi</taxon>
        <taxon>Dikarya</taxon>
        <taxon>Ascomycota</taxon>
        <taxon>Pezizomycotina</taxon>
        <taxon>Dothideomycetes</taxon>
        <taxon>Pleosporomycetidae</taxon>
        <taxon>Pleosporales</taxon>
        <taxon>Massarineae</taxon>
        <taxon>Lentitheciaceae</taxon>
        <taxon>Lentithecium</taxon>
    </lineage>
</organism>